<keyword evidence="3" id="KW-1185">Reference proteome</keyword>
<keyword evidence="1" id="KW-0812">Transmembrane</keyword>
<feature type="transmembrane region" description="Helical" evidence="1">
    <location>
        <begin position="86"/>
        <end position="104"/>
    </location>
</feature>
<dbReference type="AlphaFoldDB" id="A0A1H4FUC2"/>
<feature type="transmembrane region" description="Helical" evidence="1">
    <location>
        <begin position="53"/>
        <end position="74"/>
    </location>
</feature>
<dbReference type="Proteomes" id="UP000198584">
    <property type="component" value="Unassembled WGS sequence"/>
</dbReference>
<reference evidence="2 3" key="1">
    <citation type="submission" date="2016-10" db="EMBL/GenBank/DDBJ databases">
        <authorList>
            <person name="de Groot N.N."/>
        </authorList>
    </citation>
    <scope>NUCLEOTIDE SEQUENCE [LARGE SCALE GENOMIC DNA]</scope>
    <source>
        <strain evidence="2 3">CCM7597</strain>
    </source>
</reference>
<keyword evidence="1" id="KW-1133">Transmembrane helix</keyword>
<keyword evidence="1" id="KW-0472">Membrane</keyword>
<protein>
    <submittedName>
        <fullName evidence="2">Uncharacterized protein</fullName>
    </submittedName>
</protein>
<gene>
    <name evidence="2" type="ORF">SAMN05421743_112117</name>
</gene>
<organism evidence="2 3">
    <name type="scientific">Thalassobacillus cyri</name>
    <dbReference type="NCBI Taxonomy" id="571932"/>
    <lineage>
        <taxon>Bacteria</taxon>
        <taxon>Bacillati</taxon>
        <taxon>Bacillota</taxon>
        <taxon>Bacilli</taxon>
        <taxon>Bacillales</taxon>
        <taxon>Bacillaceae</taxon>
        <taxon>Thalassobacillus</taxon>
    </lineage>
</organism>
<proteinExistence type="predicted"/>
<sequence>MHSSMILLIVTLSLVTFMVIFQLRKFETESHHHAVSTAVIMVIILYVSSLSSLFLTSLVVVLVIGGVVAGLLSLAFGFQDTLQWPAIVHGLMAALMGWMVMMMLGTEEKVQYLEILSLISFILMTGWLFISLAKDSESYNKLFLFCFVVLVFHEFLRKVVWPV</sequence>
<feature type="transmembrane region" description="Helical" evidence="1">
    <location>
        <begin position="142"/>
        <end position="160"/>
    </location>
</feature>
<feature type="transmembrane region" description="Helical" evidence="1">
    <location>
        <begin position="6"/>
        <end position="23"/>
    </location>
</feature>
<feature type="transmembrane region" description="Helical" evidence="1">
    <location>
        <begin position="30"/>
        <end position="47"/>
    </location>
</feature>
<evidence type="ECO:0000256" key="1">
    <source>
        <dbReference type="SAM" id="Phobius"/>
    </source>
</evidence>
<name>A0A1H4FUC2_9BACI</name>
<dbReference type="EMBL" id="FNQR01000012">
    <property type="protein sequence ID" value="SEB00430.1"/>
    <property type="molecule type" value="Genomic_DNA"/>
</dbReference>
<feature type="transmembrane region" description="Helical" evidence="1">
    <location>
        <begin position="110"/>
        <end position="130"/>
    </location>
</feature>
<dbReference type="OrthoDB" id="9955308at2"/>
<dbReference type="RefSeq" id="WP_093045700.1">
    <property type="nucleotide sequence ID" value="NZ_FNQR01000012.1"/>
</dbReference>
<evidence type="ECO:0000313" key="2">
    <source>
        <dbReference type="EMBL" id="SEB00430.1"/>
    </source>
</evidence>
<accession>A0A1H4FUC2</accession>
<evidence type="ECO:0000313" key="3">
    <source>
        <dbReference type="Proteomes" id="UP000198584"/>
    </source>
</evidence>